<dbReference type="Gene3D" id="3.40.50.620">
    <property type="entry name" value="HUPs"/>
    <property type="match status" value="1"/>
</dbReference>
<keyword evidence="6" id="KW-0648">Protein biosynthesis</keyword>
<dbReference type="GO" id="GO:0005524">
    <property type="term" value="F:ATP binding"/>
    <property type="evidence" value="ECO:0007669"/>
    <property type="project" value="UniProtKB-KW"/>
</dbReference>
<evidence type="ECO:0000256" key="6">
    <source>
        <dbReference type="ARBA" id="ARBA00022917"/>
    </source>
</evidence>
<feature type="region of interest" description="Disordered" evidence="9">
    <location>
        <begin position="18"/>
        <end position="54"/>
    </location>
</feature>
<dbReference type="SUPFAM" id="SSF52374">
    <property type="entry name" value="Nucleotidylyl transferase"/>
    <property type="match status" value="1"/>
</dbReference>
<dbReference type="PANTHER" id="PTHR10055:SF1">
    <property type="entry name" value="TRYPTOPHAN--TRNA LIGASE, CYTOPLASMIC"/>
    <property type="match status" value="1"/>
</dbReference>
<keyword evidence="7 10" id="KW-0030">Aminoacyl-tRNA synthetase</keyword>
<keyword evidence="3" id="KW-0436">Ligase</keyword>
<evidence type="ECO:0000256" key="8">
    <source>
        <dbReference type="ARBA" id="ARBA00030268"/>
    </source>
</evidence>
<comment type="similarity">
    <text evidence="1">Belongs to the class-I aminoacyl-tRNA synthetase family.</text>
</comment>
<dbReference type="EC" id="6.1.1.2" evidence="2"/>
<organism evidence="10">
    <name type="scientific">Hokovirus HKV1</name>
    <dbReference type="NCBI Taxonomy" id="1977638"/>
    <lineage>
        <taxon>Viruses</taxon>
        <taxon>Varidnaviria</taxon>
        <taxon>Bamfordvirae</taxon>
        <taxon>Nucleocytoviricota</taxon>
        <taxon>Megaviricetes</taxon>
        <taxon>Imitervirales</taxon>
        <taxon>Mimiviridae</taxon>
        <taxon>Klosneuvirinae</taxon>
        <taxon>Hokovirus</taxon>
    </lineage>
</organism>
<reference evidence="10" key="1">
    <citation type="journal article" date="2017" name="Science">
        <title>Giant viruses with an expanded complement of translation system components.</title>
        <authorList>
            <person name="Schulz F."/>
            <person name="Yutin N."/>
            <person name="Ivanova N.N."/>
            <person name="Ortega D.R."/>
            <person name="Lee T.K."/>
            <person name="Vierheilig J."/>
            <person name="Daims H."/>
            <person name="Horn M."/>
            <person name="Wagner M."/>
            <person name="Jensen G.J."/>
            <person name="Kyrpides N.C."/>
            <person name="Koonin E.V."/>
            <person name="Woyke T."/>
        </authorList>
    </citation>
    <scope>NUCLEOTIDE SEQUENCE</scope>
    <source>
        <strain evidence="10">HKV1</strain>
    </source>
</reference>
<dbReference type="GO" id="GO:0004830">
    <property type="term" value="F:tryptophan-tRNA ligase activity"/>
    <property type="evidence" value="ECO:0007669"/>
    <property type="project" value="UniProtKB-EC"/>
</dbReference>
<protein>
    <recommendedName>
        <fullName evidence="2">tryptophan--tRNA ligase</fullName>
        <ecNumber evidence="2">6.1.1.2</ecNumber>
    </recommendedName>
    <alternativeName>
        <fullName evidence="8">Tryptophanyl-tRNA synthetase</fullName>
    </alternativeName>
</protein>
<gene>
    <name evidence="10" type="ORF">Hokovirus_2_98</name>
</gene>
<evidence type="ECO:0000256" key="7">
    <source>
        <dbReference type="ARBA" id="ARBA00023146"/>
    </source>
</evidence>
<dbReference type="Pfam" id="PF00579">
    <property type="entry name" value="tRNA-synt_1b"/>
    <property type="match status" value="1"/>
</dbReference>
<evidence type="ECO:0000256" key="3">
    <source>
        <dbReference type="ARBA" id="ARBA00022598"/>
    </source>
</evidence>
<dbReference type="PANTHER" id="PTHR10055">
    <property type="entry name" value="TRYPTOPHANYL-TRNA SYNTHETASE"/>
    <property type="match status" value="1"/>
</dbReference>
<name>A0A1V0SFW7_9VIRU</name>
<accession>A0A1V0SFW7</accession>
<keyword evidence="5" id="KW-0067">ATP-binding</keyword>
<keyword evidence="4" id="KW-0547">Nucleotide-binding</keyword>
<evidence type="ECO:0000256" key="1">
    <source>
        <dbReference type="ARBA" id="ARBA00005594"/>
    </source>
</evidence>
<proteinExistence type="inferred from homology"/>
<feature type="compositionally biased region" description="Acidic residues" evidence="9">
    <location>
        <begin position="38"/>
        <end position="47"/>
    </location>
</feature>
<dbReference type="InterPro" id="IPR002305">
    <property type="entry name" value="aa-tRNA-synth_Ic"/>
</dbReference>
<evidence type="ECO:0000256" key="2">
    <source>
        <dbReference type="ARBA" id="ARBA00013161"/>
    </source>
</evidence>
<evidence type="ECO:0000313" key="10">
    <source>
        <dbReference type="EMBL" id="ARF10571.1"/>
    </source>
</evidence>
<dbReference type="InterPro" id="IPR014729">
    <property type="entry name" value="Rossmann-like_a/b/a_fold"/>
</dbReference>
<dbReference type="PRINTS" id="PR01039">
    <property type="entry name" value="TRNASYNTHTRP"/>
</dbReference>
<evidence type="ECO:0000256" key="5">
    <source>
        <dbReference type="ARBA" id="ARBA00022840"/>
    </source>
</evidence>
<feature type="compositionally biased region" description="Polar residues" evidence="9">
    <location>
        <begin position="19"/>
        <end position="33"/>
    </location>
</feature>
<evidence type="ECO:0000256" key="9">
    <source>
        <dbReference type="SAM" id="MobiDB-lite"/>
    </source>
</evidence>
<evidence type="ECO:0000256" key="4">
    <source>
        <dbReference type="ARBA" id="ARBA00022741"/>
    </source>
</evidence>
<sequence>MEQININKIFDQNRVLNRDLNQNTNKNTNQYANKETEQEQEQEPEQEPENKINPFDPILCNKSGFDYNDIVDKFGVRVISQELLTRFELVTKQKVHPWLERGLFFAHRDLELILNDFEQGKEIFLFTGRGPTTHSLHLGHMIPFMFTKWLQDVFNAIVVIQMADDEKYYFKDLSFEQIYELQFENAKDIIACGFNKERTFIFSNYDYCTTQAPKKINT</sequence>
<dbReference type="InterPro" id="IPR002306">
    <property type="entry name" value="Trp-tRNA-ligase"/>
</dbReference>
<dbReference type="EMBL" id="KY684104">
    <property type="protein sequence ID" value="ARF10571.1"/>
    <property type="molecule type" value="Genomic_DNA"/>
</dbReference>